<reference evidence="3 4" key="1">
    <citation type="submission" date="2018-06" db="EMBL/GenBank/DDBJ databases">
        <title>Genomic Encyclopedia of Archaeal and Bacterial Type Strains, Phase II (KMG-II): from individual species to whole genera.</title>
        <authorList>
            <person name="Goeker M."/>
        </authorList>
    </citation>
    <scope>NUCLEOTIDE SEQUENCE [LARGE SCALE GENOMIC DNA]</scope>
    <source>
        <strain evidence="3 4">JCM 11668</strain>
    </source>
</reference>
<dbReference type="AlphaFoldDB" id="A0A318TD52"/>
<dbReference type="SMART" id="SM00880">
    <property type="entry name" value="CHAD"/>
    <property type="match status" value="1"/>
</dbReference>
<name>A0A318TD52_9BRAD</name>
<dbReference type="Gene3D" id="1.40.20.10">
    <property type="entry name" value="CHAD domain"/>
    <property type="match status" value="1"/>
</dbReference>
<keyword evidence="4" id="KW-1185">Reference proteome</keyword>
<dbReference type="OrthoDB" id="9777271at2"/>
<evidence type="ECO:0000256" key="1">
    <source>
        <dbReference type="SAM" id="MobiDB-lite"/>
    </source>
</evidence>
<organism evidence="3 4">
    <name type="scientific">Rhodopseudomonas faecalis</name>
    <dbReference type="NCBI Taxonomy" id="99655"/>
    <lineage>
        <taxon>Bacteria</taxon>
        <taxon>Pseudomonadati</taxon>
        <taxon>Pseudomonadota</taxon>
        <taxon>Alphaproteobacteria</taxon>
        <taxon>Hyphomicrobiales</taxon>
        <taxon>Nitrobacteraceae</taxon>
        <taxon>Rhodopseudomonas</taxon>
    </lineage>
</organism>
<gene>
    <name evidence="3" type="ORF">BJ122_10933</name>
</gene>
<protein>
    <submittedName>
        <fullName evidence="3">CHAD domain-containing protein</fullName>
    </submittedName>
</protein>
<dbReference type="EMBL" id="QJTI01000009">
    <property type="protein sequence ID" value="PYF02902.1"/>
    <property type="molecule type" value="Genomic_DNA"/>
</dbReference>
<feature type="domain" description="CHAD" evidence="2">
    <location>
        <begin position="46"/>
        <end position="327"/>
    </location>
</feature>
<feature type="region of interest" description="Disordered" evidence="1">
    <location>
        <begin position="1"/>
        <end position="24"/>
    </location>
</feature>
<evidence type="ECO:0000313" key="3">
    <source>
        <dbReference type="EMBL" id="PYF02902.1"/>
    </source>
</evidence>
<dbReference type="PANTHER" id="PTHR39339:SF1">
    <property type="entry name" value="CHAD DOMAIN-CONTAINING PROTEIN"/>
    <property type="match status" value="1"/>
</dbReference>
<proteinExistence type="predicted"/>
<sequence>MVRSTNSAVRQDAAPAVSERQQSRVAKRAAAAKPAVKSEPIELPQDIDSSTAFQLIAASIFRQVGANEGAVRSANPQGVHQMRIGLRRMRAAISVFAQLVDDPETTRLKQELRWLTGRLGPARDLHLLALRLRRARGAAPERQKRLQVVETMRNEALATAIAALATDRYRKLQTDVWAWIEAGDWLGGAARRQVPRRARDFADAVLAKRARKIARRARELEALDVEGRHQLRIAAKKLYYAMGFFESLYDGRKSRERMADYQRKVKELLDHLGALNDLAVQQQLTGSLTPVVRQSDGLAVIAPSRHERTKTERLLKSAGRAGRELADAKSFWD</sequence>
<dbReference type="PANTHER" id="PTHR39339">
    <property type="entry name" value="SLR1444 PROTEIN"/>
    <property type="match status" value="1"/>
</dbReference>
<accession>A0A318TD52</accession>
<comment type="caution">
    <text evidence="3">The sequence shown here is derived from an EMBL/GenBank/DDBJ whole genome shotgun (WGS) entry which is preliminary data.</text>
</comment>
<dbReference type="Pfam" id="PF05235">
    <property type="entry name" value="CHAD"/>
    <property type="match status" value="1"/>
</dbReference>
<evidence type="ECO:0000313" key="4">
    <source>
        <dbReference type="Proteomes" id="UP000248148"/>
    </source>
</evidence>
<evidence type="ECO:0000259" key="2">
    <source>
        <dbReference type="PROSITE" id="PS51708"/>
    </source>
</evidence>
<dbReference type="InterPro" id="IPR038186">
    <property type="entry name" value="CHAD_dom_sf"/>
</dbReference>
<dbReference type="InterPro" id="IPR007899">
    <property type="entry name" value="CHAD_dom"/>
</dbReference>
<dbReference type="PROSITE" id="PS51708">
    <property type="entry name" value="CHAD"/>
    <property type="match status" value="1"/>
</dbReference>
<dbReference type="Proteomes" id="UP000248148">
    <property type="component" value="Unassembled WGS sequence"/>
</dbReference>